<organism evidence="1 2">
    <name type="scientific">Actinokineospora auranticolor</name>
    <dbReference type="NCBI Taxonomy" id="155976"/>
    <lineage>
        <taxon>Bacteria</taxon>
        <taxon>Bacillati</taxon>
        <taxon>Actinomycetota</taxon>
        <taxon>Actinomycetes</taxon>
        <taxon>Pseudonocardiales</taxon>
        <taxon>Pseudonocardiaceae</taxon>
        <taxon>Actinokineospora</taxon>
    </lineage>
</organism>
<protein>
    <submittedName>
        <fullName evidence="1">Uncharacterized protein</fullName>
    </submittedName>
</protein>
<gene>
    <name evidence="1" type="ORF">CLV40_102463</name>
</gene>
<dbReference type="EMBL" id="PTIX01000002">
    <property type="protein sequence ID" value="PPK70548.1"/>
    <property type="molecule type" value="Genomic_DNA"/>
</dbReference>
<name>A0A2S6GZB1_9PSEU</name>
<dbReference type="RefSeq" id="WP_181043341.1">
    <property type="nucleotide sequence ID" value="NZ_CP154825.1"/>
</dbReference>
<sequence>MTLPLPIPEQKSTQDAMARVRQAIIEARRAAYEFEHYHSEDMFIHRAEPIISALNS</sequence>
<comment type="caution">
    <text evidence="1">The sequence shown here is derived from an EMBL/GenBank/DDBJ whole genome shotgun (WGS) entry which is preliminary data.</text>
</comment>
<keyword evidence="2" id="KW-1185">Reference proteome</keyword>
<accession>A0A2S6GZB1</accession>
<proteinExistence type="predicted"/>
<evidence type="ECO:0000313" key="1">
    <source>
        <dbReference type="EMBL" id="PPK70548.1"/>
    </source>
</evidence>
<evidence type="ECO:0000313" key="2">
    <source>
        <dbReference type="Proteomes" id="UP000239203"/>
    </source>
</evidence>
<reference evidence="1 2" key="1">
    <citation type="submission" date="2018-02" db="EMBL/GenBank/DDBJ databases">
        <title>Genomic Encyclopedia of Archaeal and Bacterial Type Strains, Phase II (KMG-II): from individual species to whole genera.</title>
        <authorList>
            <person name="Goeker M."/>
        </authorList>
    </citation>
    <scope>NUCLEOTIDE SEQUENCE [LARGE SCALE GENOMIC DNA]</scope>
    <source>
        <strain evidence="1 2">YU 961-1</strain>
    </source>
</reference>
<dbReference type="AlphaFoldDB" id="A0A2S6GZB1"/>
<dbReference type="Proteomes" id="UP000239203">
    <property type="component" value="Unassembled WGS sequence"/>
</dbReference>